<dbReference type="AlphaFoldDB" id="A0AAV4GTR9"/>
<evidence type="ECO:0000256" key="1">
    <source>
        <dbReference type="SAM" id="MobiDB-lite"/>
    </source>
</evidence>
<organism evidence="2 3">
    <name type="scientific">Elysia marginata</name>
    <dbReference type="NCBI Taxonomy" id="1093978"/>
    <lineage>
        <taxon>Eukaryota</taxon>
        <taxon>Metazoa</taxon>
        <taxon>Spiralia</taxon>
        <taxon>Lophotrochozoa</taxon>
        <taxon>Mollusca</taxon>
        <taxon>Gastropoda</taxon>
        <taxon>Heterobranchia</taxon>
        <taxon>Euthyneura</taxon>
        <taxon>Panpulmonata</taxon>
        <taxon>Sacoglossa</taxon>
        <taxon>Placobranchoidea</taxon>
        <taxon>Plakobranchidae</taxon>
        <taxon>Elysia</taxon>
    </lineage>
</organism>
<feature type="compositionally biased region" description="Polar residues" evidence="1">
    <location>
        <begin position="9"/>
        <end position="36"/>
    </location>
</feature>
<reference evidence="2 3" key="1">
    <citation type="journal article" date="2021" name="Elife">
        <title>Chloroplast acquisition without the gene transfer in kleptoplastic sea slugs, Plakobranchus ocellatus.</title>
        <authorList>
            <person name="Maeda T."/>
            <person name="Takahashi S."/>
            <person name="Yoshida T."/>
            <person name="Shimamura S."/>
            <person name="Takaki Y."/>
            <person name="Nagai Y."/>
            <person name="Toyoda A."/>
            <person name="Suzuki Y."/>
            <person name="Arimoto A."/>
            <person name="Ishii H."/>
            <person name="Satoh N."/>
            <person name="Nishiyama T."/>
            <person name="Hasebe M."/>
            <person name="Maruyama T."/>
            <person name="Minagawa J."/>
            <person name="Obokata J."/>
            <person name="Shigenobu S."/>
        </authorList>
    </citation>
    <scope>NUCLEOTIDE SEQUENCE [LARGE SCALE GENOMIC DNA]</scope>
</reference>
<dbReference type="SUPFAM" id="SSF56219">
    <property type="entry name" value="DNase I-like"/>
    <property type="match status" value="1"/>
</dbReference>
<evidence type="ECO:0008006" key="4">
    <source>
        <dbReference type="Google" id="ProtNLM"/>
    </source>
</evidence>
<dbReference type="InterPro" id="IPR036691">
    <property type="entry name" value="Endo/exonu/phosph_ase_sf"/>
</dbReference>
<dbReference type="Proteomes" id="UP000762676">
    <property type="component" value="Unassembled WGS sequence"/>
</dbReference>
<evidence type="ECO:0000313" key="3">
    <source>
        <dbReference type="Proteomes" id="UP000762676"/>
    </source>
</evidence>
<protein>
    <recommendedName>
        <fullName evidence="4">Endonuclease/exonuclease/phosphatase domain-containing protein</fullName>
    </recommendedName>
</protein>
<comment type="caution">
    <text evidence="2">The sequence shown here is derived from an EMBL/GenBank/DDBJ whole genome shotgun (WGS) entry which is preliminary data.</text>
</comment>
<sequence length="86" mass="9773">MDTLRSGATKITTGQARPSKTYHTQQTPTLLHRANNTLSRPDLTILSSDLRHKHNIQALDDIGSDHLPILTTLRQPCSRKFERKTR</sequence>
<keyword evidence="3" id="KW-1185">Reference proteome</keyword>
<evidence type="ECO:0000313" key="2">
    <source>
        <dbReference type="EMBL" id="GFR87740.1"/>
    </source>
</evidence>
<feature type="region of interest" description="Disordered" evidence="1">
    <location>
        <begin position="1"/>
        <end position="36"/>
    </location>
</feature>
<name>A0AAV4GTR9_9GAST</name>
<dbReference type="Gene3D" id="3.60.10.10">
    <property type="entry name" value="Endonuclease/exonuclease/phosphatase"/>
    <property type="match status" value="1"/>
</dbReference>
<accession>A0AAV4GTR9</accession>
<proteinExistence type="predicted"/>
<dbReference type="EMBL" id="BMAT01001535">
    <property type="protein sequence ID" value="GFR87740.1"/>
    <property type="molecule type" value="Genomic_DNA"/>
</dbReference>
<gene>
    <name evidence="2" type="ORF">ElyMa_000754100</name>
</gene>